<organism evidence="2 3">
    <name type="scientific">Crepidotus variabilis</name>
    <dbReference type="NCBI Taxonomy" id="179855"/>
    <lineage>
        <taxon>Eukaryota</taxon>
        <taxon>Fungi</taxon>
        <taxon>Dikarya</taxon>
        <taxon>Basidiomycota</taxon>
        <taxon>Agaricomycotina</taxon>
        <taxon>Agaricomycetes</taxon>
        <taxon>Agaricomycetidae</taxon>
        <taxon>Agaricales</taxon>
        <taxon>Agaricineae</taxon>
        <taxon>Crepidotaceae</taxon>
        <taxon>Crepidotus</taxon>
    </lineage>
</organism>
<accession>A0A9P6E8C9</accession>
<sequence>MVRYISAFIVLLPAVVASITSPIKLLPRDVAQVKADLADLSTKIDTMDAALTAYPTTGNLIQALAIHNDAVAVASSLTKATSDVTSTGPVSDSDSADILNILQGKVPTIQRTLVTIVDKKSGFTSLPIGGIPALIKQDLIWLDGNTTALSNALIKNAPASLLPNATALKNTVESAFDTAIAAYS</sequence>
<dbReference type="AlphaFoldDB" id="A0A9P6E8C9"/>
<gene>
    <name evidence="2" type="ORF">CPB83DRAFT_798045</name>
</gene>
<evidence type="ECO:0000256" key="1">
    <source>
        <dbReference type="SAM" id="SignalP"/>
    </source>
</evidence>
<proteinExistence type="predicted"/>
<dbReference type="EMBL" id="MU157900">
    <property type="protein sequence ID" value="KAF9524355.1"/>
    <property type="molecule type" value="Genomic_DNA"/>
</dbReference>
<feature type="chain" id="PRO_5040419073" evidence="1">
    <location>
        <begin position="18"/>
        <end position="184"/>
    </location>
</feature>
<dbReference type="Gene3D" id="1.20.1280.140">
    <property type="match status" value="1"/>
</dbReference>
<protein>
    <submittedName>
        <fullName evidence="2">Hydrophobic surface binding protein A-domain-containing protein</fullName>
    </submittedName>
</protein>
<dbReference type="PANTHER" id="PTHR38123:SF1">
    <property type="entry name" value="HYDROPHOBIC SURFACE BINDING PROTEIN"/>
    <property type="match status" value="1"/>
</dbReference>
<reference evidence="2" key="1">
    <citation type="submission" date="2020-11" db="EMBL/GenBank/DDBJ databases">
        <authorList>
            <consortium name="DOE Joint Genome Institute"/>
            <person name="Ahrendt S."/>
            <person name="Riley R."/>
            <person name="Andreopoulos W."/>
            <person name="Labutti K."/>
            <person name="Pangilinan J."/>
            <person name="Ruiz-Duenas F.J."/>
            <person name="Barrasa J.M."/>
            <person name="Sanchez-Garcia M."/>
            <person name="Camarero S."/>
            <person name="Miyauchi S."/>
            <person name="Serrano A."/>
            <person name="Linde D."/>
            <person name="Babiker R."/>
            <person name="Drula E."/>
            <person name="Ayuso-Fernandez I."/>
            <person name="Pacheco R."/>
            <person name="Padilla G."/>
            <person name="Ferreira P."/>
            <person name="Barriuso J."/>
            <person name="Kellner H."/>
            <person name="Castanera R."/>
            <person name="Alfaro M."/>
            <person name="Ramirez L."/>
            <person name="Pisabarro A.G."/>
            <person name="Kuo A."/>
            <person name="Tritt A."/>
            <person name="Lipzen A."/>
            <person name="He G."/>
            <person name="Yan M."/>
            <person name="Ng V."/>
            <person name="Cullen D."/>
            <person name="Martin F."/>
            <person name="Rosso M.-N."/>
            <person name="Henrissat B."/>
            <person name="Hibbett D."/>
            <person name="Martinez A.T."/>
            <person name="Grigoriev I.V."/>
        </authorList>
    </citation>
    <scope>NUCLEOTIDE SEQUENCE</scope>
    <source>
        <strain evidence="2">CBS 506.95</strain>
    </source>
</reference>
<dbReference type="OrthoDB" id="3485059at2759"/>
<name>A0A9P6E8C9_9AGAR</name>
<evidence type="ECO:0000313" key="3">
    <source>
        <dbReference type="Proteomes" id="UP000807306"/>
    </source>
</evidence>
<dbReference type="PANTHER" id="PTHR38123">
    <property type="entry name" value="CELL WALL SERINE-THREONINE-RICH GALACTOMANNOPROTEIN MP1 (AFU_ORTHOLOGUE AFUA_4G03240)"/>
    <property type="match status" value="1"/>
</dbReference>
<dbReference type="GO" id="GO:0005576">
    <property type="term" value="C:extracellular region"/>
    <property type="evidence" value="ECO:0007669"/>
    <property type="project" value="TreeGrafter"/>
</dbReference>
<dbReference type="InterPro" id="IPR021054">
    <property type="entry name" value="Cell_wall_mannoprotein_1"/>
</dbReference>
<dbReference type="Pfam" id="PF12296">
    <property type="entry name" value="HsbA"/>
    <property type="match status" value="1"/>
</dbReference>
<keyword evidence="3" id="KW-1185">Reference proteome</keyword>
<dbReference type="Proteomes" id="UP000807306">
    <property type="component" value="Unassembled WGS sequence"/>
</dbReference>
<feature type="signal peptide" evidence="1">
    <location>
        <begin position="1"/>
        <end position="17"/>
    </location>
</feature>
<keyword evidence="1" id="KW-0732">Signal</keyword>
<comment type="caution">
    <text evidence="2">The sequence shown here is derived from an EMBL/GenBank/DDBJ whole genome shotgun (WGS) entry which is preliminary data.</text>
</comment>
<evidence type="ECO:0000313" key="2">
    <source>
        <dbReference type="EMBL" id="KAF9524355.1"/>
    </source>
</evidence>